<reference evidence="1 2" key="1">
    <citation type="submission" date="2016-10" db="EMBL/GenBank/DDBJ databases">
        <authorList>
            <person name="Varghese N."/>
            <person name="Submissions S."/>
        </authorList>
    </citation>
    <scope>NUCLEOTIDE SEQUENCE [LARGE SCALE GENOMIC DNA]</scope>
    <source>
        <strain evidence="1 2">DSM 16392</strain>
    </source>
</reference>
<gene>
    <name evidence="1" type="ORF">SAMN04488518_104391</name>
</gene>
<name>A0A1I3Z393_9HYPH</name>
<dbReference type="PANTHER" id="PTHR37031:SF2">
    <property type="entry name" value="PHOD-LIKE PHOSPHATASE METALLOPHOSPHATASE DOMAIN-CONTAINING PROTEIN"/>
    <property type="match status" value="1"/>
</dbReference>
<dbReference type="Proteomes" id="UP000199598">
    <property type="component" value="Unassembled WGS sequence"/>
</dbReference>
<evidence type="ECO:0000313" key="2">
    <source>
        <dbReference type="Proteomes" id="UP000199598"/>
    </source>
</evidence>
<evidence type="ECO:0000313" key="1">
    <source>
        <dbReference type="EMBL" id="SFK38525.1"/>
    </source>
</evidence>
<protein>
    <recommendedName>
        <fullName evidence="3">PhoD-like phosphatase</fullName>
    </recommendedName>
</protein>
<dbReference type="RefSeq" id="WP_093519095.1">
    <property type="nucleotide sequence ID" value="NZ_FOSK01000004.1"/>
</dbReference>
<dbReference type="EMBL" id="FOSK01000004">
    <property type="protein sequence ID" value="SFK38525.1"/>
    <property type="molecule type" value="Genomic_DNA"/>
</dbReference>
<dbReference type="SUPFAM" id="SSF56300">
    <property type="entry name" value="Metallo-dependent phosphatases"/>
    <property type="match status" value="1"/>
</dbReference>
<evidence type="ECO:0008006" key="3">
    <source>
        <dbReference type="Google" id="ProtNLM"/>
    </source>
</evidence>
<dbReference type="InterPro" id="IPR038607">
    <property type="entry name" value="PhoD-like_sf"/>
</dbReference>
<dbReference type="Gene3D" id="3.60.21.70">
    <property type="entry name" value="PhoD-like phosphatase"/>
    <property type="match status" value="1"/>
</dbReference>
<organism evidence="1 2">
    <name type="scientific">Pseudovibrio ascidiaceicola</name>
    <dbReference type="NCBI Taxonomy" id="285279"/>
    <lineage>
        <taxon>Bacteria</taxon>
        <taxon>Pseudomonadati</taxon>
        <taxon>Pseudomonadota</taxon>
        <taxon>Alphaproteobacteria</taxon>
        <taxon>Hyphomicrobiales</taxon>
        <taxon>Stappiaceae</taxon>
        <taxon>Pseudovibrio</taxon>
    </lineage>
</organism>
<comment type="caution">
    <text evidence="1">The sequence shown here is derived from an EMBL/GenBank/DDBJ whole genome shotgun (WGS) entry which is preliminary data.</text>
</comment>
<dbReference type="InterPro" id="IPR029052">
    <property type="entry name" value="Metallo-depent_PP-like"/>
</dbReference>
<sequence>MLETCSLPSVLAGPILRRLETSRLTFWLALRAPADVKLDLFPQGGEPQTYELTKAQTEVNLISAGVHLHYLLIDLPLQTPLPQDSWISYRLALRMEDEEETGWQDHSVWAPDLCYENQELPGFLLSSKVSSLLHGSCRKPHHESGDGLVAADKFLAKHIRAEDGTKVNKEKWPAALVMSGDQIYSDDVAGPMLRAIHVLIEKLGITEEQLAGLESKVPDKASDLYQHGDTYYRREKFLPSLEKNRKLWLVLFGGVEKPIFTADHAHNHLITLAEFLAMYLLVWSPVVWELVETDVPEGLTHEEIGLYESEQKILKEFVAGLGQVRRLFAHLPVAMIFDDHDVTDDWNLNRDWEETAYGHPFSRRVIGNALCAYMLNQGWGNRPEAFSGGALEEMTQAITVPGTCRYDEFLDRLFTFENWDYHWELDPPLLVLDTRTRRWRSERAGYLPSGLLDWEAVTDLQRALRGKDAVLLVSAAPIFGVKLIETLQKLLTFMGKPLMVDAEYWMAHPGTADGILNVFRHRKTPDRFTILSGDVHYSFVYDVELRGHSRGPDIWQICSSGIKNEFPAKLLDKLDHLNRWLYAPRSPLNWLTRRRGMKVIPRKPVGTHHGRRLLNASGIGLVEFDEHGGPDQISQLLPDGRQVVFVRREEEARWD</sequence>
<dbReference type="PANTHER" id="PTHR37031">
    <property type="entry name" value="METALLOPHOSPHATASE BINDING DOMAIN PROTEIN"/>
    <property type="match status" value="1"/>
</dbReference>
<accession>A0A1I3Z393</accession>
<proteinExistence type="predicted"/>
<keyword evidence="2" id="KW-1185">Reference proteome</keyword>